<accession>A0ABW5D7U5</accession>
<dbReference type="PANTHER" id="PTHR43498">
    <property type="entry name" value="FERREDOXIN:COB-COM HETERODISULFIDE REDUCTASE SUBUNIT A"/>
    <property type="match status" value="1"/>
</dbReference>
<proteinExistence type="predicted"/>
<keyword evidence="3 6" id="KW-0560">Oxidoreductase</keyword>
<keyword evidence="7" id="KW-1185">Reference proteome</keyword>
<gene>
    <name evidence="6" type="ORF">ACFSSA_09115</name>
</gene>
<dbReference type="GO" id="GO:0016491">
    <property type="term" value="F:oxidoreductase activity"/>
    <property type="evidence" value="ECO:0007669"/>
    <property type="project" value="UniProtKB-KW"/>
</dbReference>
<reference evidence="7" key="1">
    <citation type="journal article" date="2019" name="Int. J. Syst. Evol. Microbiol.">
        <title>The Global Catalogue of Microorganisms (GCM) 10K type strain sequencing project: providing services to taxonomists for standard genome sequencing and annotation.</title>
        <authorList>
            <consortium name="The Broad Institute Genomics Platform"/>
            <consortium name="The Broad Institute Genome Sequencing Center for Infectious Disease"/>
            <person name="Wu L."/>
            <person name="Ma J."/>
        </authorList>
    </citation>
    <scope>NUCLEOTIDE SEQUENCE [LARGE SCALE GENOMIC DNA]</scope>
    <source>
        <strain evidence="7">CGMCC 4.7106</strain>
    </source>
</reference>
<evidence type="ECO:0000256" key="4">
    <source>
        <dbReference type="ARBA" id="ARBA00023004"/>
    </source>
</evidence>
<name>A0ABW5D7U5_9BACT</name>
<dbReference type="InterPro" id="IPR036188">
    <property type="entry name" value="FAD/NAD-bd_sf"/>
</dbReference>
<evidence type="ECO:0000256" key="3">
    <source>
        <dbReference type="ARBA" id="ARBA00023002"/>
    </source>
</evidence>
<keyword evidence="2" id="KW-0479">Metal-binding</keyword>
<evidence type="ECO:0000313" key="6">
    <source>
        <dbReference type="EMBL" id="MFD2256834.1"/>
    </source>
</evidence>
<organism evidence="6 7">
    <name type="scientific">Luteolibacter algae</name>
    <dbReference type="NCBI Taxonomy" id="454151"/>
    <lineage>
        <taxon>Bacteria</taxon>
        <taxon>Pseudomonadati</taxon>
        <taxon>Verrucomicrobiota</taxon>
        <taxon>Verrucomicrobiia</taxon>
        <taxon>Verrucomicrobiales</taxon>
        <taxon>Verrucomicrobiaceae</taxon>
        <taxon>Luteolibacter</taxon>
    </lineage>
</organism>
<protein>
    <submittedName>
        <fullName evidence="6">FAD-dependent oxidoreductase</fullName>
        <ecNumber evidence="6">1.-.-.-</ecNumber>
    </submittedName>
</protein>
<dbReference type="Gene3D" id="3.50.50.60">
    <property type="entry name" value="FAD/NAD(P)-binding domain"/>
    <property type="match status" value="1"/>
</dbReference>
<comment type="caution">
    <text evidence="6">The sequence shown here is derived from an EMBL/GenBank/DDBJ whole genome shotgun (WGS) entry which is preliminary data.</text>
</comment>
<dbReference type="RefSeq" id="WP_386820121.1">
    <property type="nucleotide sequence ID" value="NZ_JBHUIT010000016.1"/>
</dbReference>
<keyword evidence="4" id="KW-0408">Iron</keyword>
<dbReference type="InterPro" id="IPR039650">
    <property type="entry name" value="HdrA-like"/>
</dbReference>
<evidence type="ECO:0000256" key="2">
    <source>
        <dbReference type="ARBA" id="ARBA00022723"/>
    </source>
</evidence>
<evidence type="ECO:0000313" key="7">
    <source>
        <dbReference type="Proteomes" id="UP001597375"/>
    </source>
</evidence>
<evidence type="ECO:0000256" key="1">
    <source>
        <dbReference type="ARBA" id="ARBA00022485"/>
    </source>
</evidence>
<keyword evidence="1" id="KW-0004">4Fe-4S</keyword>
<dbReference type="SUPFAM" id="SSF51905">
    <property type="entry name" value="FAD/NAD(P)-binding domain"/>
    <property type="match status" value="1"/>
</dbReference>
<dbReference type="EC" id="1.-.-.-" evidence="6"/>
<dbReference type="PANTHER" id="PTHR43498:SF1">
    <property type="entry name" value="COB--COM HETERODISULFIDE REDUCTASE IRON-SULFUR SUBUNIT A"/>
    <property type="match status" value="1"/>
</dbReference>
<sequence>MITDICVVGGGSAGLCAAVSAARGGRKVVLIERSDRLGGMGTLARVHTFCGLYHPDVSKPPMLVNEGLPAEIEQKMRERTGVGPVKMGKVYVLPQDPDIFREIADELTVAEKNLQVKYRTSCTSISRMEDGAFVLETSAGRITCRALVDASADAIVADFLGATRLAEKPEKTQSSAFIFSLRNVAPAAGEDAFRMRLALAIVRAVKAGELPETAMGTASRNSAVAGEIYFTTDLKPGGRSDLMATGKAFAEALSEFLREHFTEFASADGPFPAAEPGVRESWRWLGKYVLTEADLIDGREFPDTVAMAAWPIELRETTHGAKFRFFKRAEPSAIPRSCLESAEIEGVFFAGRCISASHEALASVRVMGTCFATGQAAGRLAVEYLRGPKF</sequence>
<dbReference type="Proteomes" id="UP001597375">
    <property type="component" value="Unassembled WGS sequence"/>
</dbReference>
<dbReference type="EMBL" id="JBHUIT010000016">
    <property type="protein sequence ID" value="MFD2256834.1"/>
    <property type="molecule type" value="Genomic_DNA"/>
</dbReference>
<evidence type="ECO:0000256" key="5">
    <source>
        <dbReference type="ARBA" id="ARBA00023014"/>
    </source>
</evidence>
<dbReference type="Pfam" id="PF12831">
    <property type="entry name" value="FAD_oxidored"/>
    <property type="match status" value="1"/>
</dbReference>
<keyword evidence="5" id="KW-0411">Iron-sulfur</keyword>